<reference evidence="2" key="1">
    <citation type="submission" date="2020-10" db="EMBL/GenBank/DDBJ databases">
        <authorList>
            <person name="Gilroy R."/>
        </authorList>
    </citation>
    <scope>NUCLEOTIDE SEQUENCE</scope>
    <source>
        <strain evidence="2">10669</strain>
    </source>
</reference>
<evidence type="ECO:0008006" key="4">
    <source>
        <dbReference type="Google" id="ProtNLM"/>
    </source>
</evidence>
<evidence type="ECO:0000313" key="2">
    <source>
        <dbReference type="EMBL" id="HIV03878.1"/>
    </source>
</evidence>
<dbReference type="EMBL" id="DVOG01000052">
    <property type="protein sequence ID" value="HIV03878.1"/>
    <property type="molecule type" value="Genomic_DNA"/>
</dbReference>
<organism evidence="2 3">
    <name type="scientific">Candidatus Spyradosoma merdigallinarum</name>
    <dbReference type="NCBI Taxonomy" id="2840950"/>
    <lineage>
        <taxon>Bacteria</taxon>
        <taxon>Pseudomonadati</taxon>
        <taxon>Verrucomicrobiota</taxon>
        <taxon>Opitutia</taxon>
        <taxon>Opitutia incertae sedis</taxon>
        <taxon>Candidatus Spyradosoma</taxon>
    </lineage>
</organism>
<comment type="caution">
    <text evidence="2">The sequence shown here is derived from an EMBL/GenBank/DDBJ whole genome shotgun (WGS) entry which is preliminary data.</text>
</comment>
<keyword evidence="1" id="KW-0732">Signal</keyword>
<accession>A0A9D1T0K2</accession>
<protein>
    <recommendedName>
        <fullName evidence="4">Lipoprotein</fullName>
    </recommendedName>
</protein>
<dbReference type="AlphaFoldDB" id="A0A9D1T0K2"/>
<evidence type="ECO:0000313" key="3">
    <source>
        <dbReference type="Proteomes" id="UP000886812"/>
    </source>
</evidence>
<gene>
    <name evidence="2" type="ORF">IAC75_01860</name>
</gene>
<reference evidence="2" key="2">
    <citation type="journal article" date="2021" name="PeerJ">
        <title>Extensive microbial diversity within the chicken gut microbiome revealed by metagenomics and culture.</title>
        <authorList>
            <person name="Gilroy R."/>
            <person name="Ravi A."/>
            <person name="Getino M."/>
            <person name="Pursley I."/>
            <person name="Horton D.L."/>
            <person name="Alikhan N.F."/>
            <person name="Baker D."/>
            <person name="Gharbi K."/>
            <person name="Hall N."/>
            <person name="Watson M."/>
            <person name="Adriaenssens E.M."/>
            <person name="Foster-Nyarko E."/>
            <person name="Jarju S."/>
            <person name="Secka A."/>
            <person name="Antonio M."/>
            <person name="Oren A."/>
            <person name="Chaudhuri R.R."/>
            <person name="La Ragione R."/>
            <person name="Hildebrand F."/>
            <person name="Pallen M.J."/>
        </authorList>
    </citation>
    <scope>NUCLEOTIDE SEQUENCE</scope>
    <source>
        <strain evidence="2">10669</strain>
    </source>
</reference>
<evidence type="ECO:0000256" key="1">
    <source>
        <dbReference type="SAM" id="SignalP"/>
    </source>
</evidence>
<dbReference type="PROSITE" id="PS51257">
    <property type="entry name" value="PROKAR_LIPOPROTEIN"/>
    <property type="match status" value="1"/>
</dbReference>
<name>A0A9D1T0K2_9BACT</name>
<sequence>MMSARKKIASKRAGTLCALFAAAAFFASCRVPPSPPSVADGSTVPIEYAVFSWKDEKDFKRISEYFTDEENTGANCVVRSDPAVRDGLYLILGIRPFDSIPAGSKAELRYFRPDKLGAQTQTFELPEFSAAPVGEIRLGLTGAAWPKTLKRERPTAWELSVFAPDGALLVRRRSFLWTPPAEDGNEEN</sequence>
<feature type="signal peptide" evidence="1">
    <location>
        <begin position="1"/>
        <end position="27"/>
    </location>
</feature>
<feature type="chain" id="PRO_5038537831" description="Lipoprotein" evidence="1">
    <location>
        <begin position="28"/>
        <end position="188"/>
    </location>
</feature>
<proteinExistence type="predicted"/>
<dbReference type="Proteomes" id="UP000886812">
    <property type="component" value="Unassembled WGS sequence"/>
</dbReference>